<dbReference type="AlphaFoldDB" id="A0A8J2RNX8"/>
<accession>A0A8J2RNX8</accession>
<gene>
    <name evidence="2" type="ORF">DGAL_LOCUS9338</name>
</gene>
<feature type="chain" id="PRO_5035324444" evidence="1">
    <location>
        <begin position="27"/>
        <end position="450"/>
    </location>
</feature>
<evidence type="ECO:0000313" key="2">
    <source>
        <dbReference type="EMBL" id="CAH0106187.1"/>
    </source>
</evidence>
<dbReference type="OrthoDB" id="6371189at2759"/>
<dbReference type="Proteomes" id="UP000789390">
    <property type="component" value="Unassembled WGS sequence"/>
</dbReference>
<organism evidence="2 3">
    <name type="scientific">Daphnia galeata</name>
    <dbReference type="NCBI Taxonomy" id="27404"/>
    <lineage>
        <taxon>Eukaryota</taxon>
        <taxon>Metazoa</taxon>
        <taxon>Ecdysozoa</taxon>
        <taxon>Arthropoda</taxon>
        <taxon>Crustacea</taxon>
        <taxon>Branchiopoda</taxon>
        <taxon>Diplostraca</taxon>
        <taxon>Cladocera</taxon>
        <taxon>Anomopoda</taxon>
        <taxon>Daphniidae</taxon>
        <taxon>Daphnia</taxon>
    </lineage>
</organism>
<comment type="caution">
    <text evidence="2">The sequence shown here is derived from an EMBL/GenBank/DDBJ whole genome shotgun (WGS) entry which is preliminary data.</text>
</comment>
<protein>
    <submittedName>
        <fullName evidence="2">Uncharacterized protein</fullName>
    </submittedName>
</protein>
<keyword evidence="3" id="KW-1185">Reference proteome</keyword>
<evidence type="ECO:0000256" key="1">
    <source>
        <dbReference type="SAM" id="SignalP"/>
    </source>
</evidence>
<name>A0A8J2RNX8_9CRUS</name>
<proteinExistence type="predicted"/>
<feature type="signal peptide" evidence="1">
    <location>
        <begin position="1"/>
        <end position="26"/>
    </location>
</feature>
<evidence type="ECO:0000313" key="3">
    <source>
        <dbReference type="Proteomes" id="UP000789390"/>
    </source>
</evidence>
<keyword evidence="1" id="KW-0732">Signal</keyword>
<sequence>MSPLVSSRLMATCWLTLAVFVVGLWCHPVPDKNNNTNASALSPALKKVDDLGQLNDFADYPDMVTDFLRLSTTKPTVAASTKASVVTTPSTQSPSTTIRTTIKTTTAKSPSTSGITKAFEIATAKFFPSVAPTVMTTTEGIPITAVLPDAGALVPQKLSPVVATPQPFIEKLQKTNKPAALNEIEPLTKPTVAVQTTAKPPIPSVAQQQQKLIPDPETLTQQPPIIQNPVIEQQQPTAAFSGSIKQQAVPAVQRQPVAVFNQPQQQQMAVSGAASIQQHQPTNLVQTTASSAPRQQQQQQNFAPQVVPISAQQQPMMQNPAKMQPQPPMIPMMPNPAQSAVQQQQMMLQNPAMMQQMMMRNPVFQQQQFQMMLQNRPQVQAKATSTVRPGVKQPATPVMTLINNSMFGNNRRPVFFLGGNGNPTNILPISALPQLLSGPPPVATAATRPV</sequence>
<dbReference type="EMBL" id="CAKKLH010000223">
    <property type="protein sequence ID" value="CAH0106187.1"/>
    <property type="molecule type" value="Genomic_DNA"/>
</dbReference>
<reference evidence="2" key="1">
    <citation type="submission" date="2021-11" db="EMBL/GenBank/DDBJ databases">
        <authorList>
            <person name="Schell T."/>
        </authorList>
    </citation>
    <scope>NUCLEOTIDE SEQUENCE</scope>
    <source>
        <strain evidence="2">M5</strain>
    </source>
</reference>